<evidence type="ECO:0000313" key="2">
    <source>
        <dbReference type="Proteomes" id="UP001642360"/>
    </source>
</evidence>
<keyword evidence="2" id="KW-1185">Reference proteome</keyword>
<reference evidence="1 2" key="1">
    <citation type="submission" date="2024-02" db="EMBL/GenBank/DDBJ databases">
        <authorList>
            <person name="Vignale AGUSTIN F."/>
            <person name="Sosa J E."/>
            <person name="Modenutti C."/>
        </authorList>
    </citation>
    <scope>NUCLEOTIDE SEQUENCE [LARGE SCALE GENOMIC DNA]</scope>
</reference>
<name>A0ABC8T9N5_9AQUA</name>
<organism evidence="1 2">
    <name type="scientific">Ilex paraguariensis</name>
    <name type="common">yerba mate</name>
    <dbReference type="NCBI Taxonomy" id="185542"/>
    <lineage>
        <taxon>Eukaryota</taxon>
        <taxon>Viridiplantae</taxon>
        <taxon>Streptophyta</taxon>
        <taxon>Embryophyta</taxon>
        <taxon>Tracheophyta</taxon>
        <taxon>Spermatophyta</taxon>
        <taxon>Magnoliopsida</taxon>
        <taxon>eudicotyledons</taxon>
        <taxon>Gunneridae</taxon>
        <taxon>Pentapetalae</taxon>
        <taxon>asterids</taxon>
        <taxon>campanulids</taxon>
        <taxon>Aquifoliales</taxon>
        <taxon>Aquifoliaceae</taxon>
        <taxon>Ilex</taxon>
    </lineage>
</organism>
<evidence type="ECO:0000313" key="1">
    <source>
        <dbReference type="EMBL" id="CAK9163842.1"/>
    </source>
</evidence>
<sequence>MFLSRAKEESTDTLAVSALATCFVYLLLGKLGGTDPCLYVIHHETIIRAIELTHLPRDFLSWSTESLSSSTQSCIAATSLGFIPWLCDSLTIIVDVDRAVLRETERAVWARSFGSVRMALEWLESELKQSLGYVVALQDVLMNSVLVVPAGMRAAEFEFIWEVKASRRRKAVRKLLENEPSMSLPFFLSHKQPKASGMMKMGGKGSKFIEKS</sequence>
<gene>
    <name evidence="1" type="ORF">ILEXP_LOCUS32916</name>
</gene>
<comment type="caution">
    <text evidence="1">The sequence shown here is derived from an EMBL/GenBank/DDBJ whole genome shotgun (WGS) entry which is preliminary data.</text>
</comment>
<dbReference type="Proteomes" id="UP001642360">
    <property type="component" value="Unassembled WGS sequence"/>
</dbReference>
<protein>
    <submittedName>
        <fullName evidence="1">Uncharacterized protein</fullName>
    </submittedName>
</protein>
<proteinExistence type="predicted"/>
<dbReference type="EMBL" id="CAUOFW020004107">
    <property type="protein sequence ID" value="CAK9163842.1"/>
    <property type="molecule type" value="Genomic_DNA"/>
</dbReference>
<accession>A0ABC8T9N5</accession>
<dbReference type="AlphaFoldDB" id="A0ABC8T9N5"/>